<proteinExistence type="predicted"/>
<reference evidence="2 3" key="1">
    <citation type="journal article" date="2024" name="Nat. Commun.">
        <title>Phylogenomics reveals the evolutionary origins of lichenization in chlorophyte algae.</title>
        <authorList>
            <person name="Puginier C."/>
            <person name="Libourel C."/>
            <person name="Otte J."/>
            <person name="Skaloud P."/>
            <person name="Haon M."/>
            <person name="Grisel S."/>
            <person name="Petersen M."/>
            <person name="Berrin J.G."/>
            <person name="Delaux P.M."/>
            <person name="Dal Grande F."/>
            <person name="Keller J."/>
        </authorList>
    </citation>
    <scope>NUCLEOTIDE SEQUENCE [LARGE SCALE GENOMIC DNA]</scope>
    <source>
        <strain evidence="2 3">SAG 2145</strain>
    </source>
</reference>
<evidence type="ECO:0000313" key="2">
    <source>
        <dbReference type="EMBL" id="KAK9817390.1"/>
    </source>
</evidence>
<keyword evidence="1" id="KW-0560">Oxidoreductase</keyword>
<dbReference type="Proteomes" id="UP001438707">
    <property type="component" value="Unassembled WGS sequence"/>
</dbReference>
<dbReference type="AlphaFoldDB" id="A0AAW1Q5M2"/>
<dbReference type="InterPro" id="IPR002347">
    <property type="entry name" value="SDR_fam"/>
</dbReference>
<organism evidence="2 3">
    <name type="scientific">Apatococcus lobatus</name>
    <dbReference type="NCBI Taxonomy" id="904363"/>
    <lineage>
        <taxon>Eukaryota</taxon>
        <taxon>Viridiplantae</taxon>
        <taxon>Chlorophyta</taxon>
        <taxon>core chlorophytes</taxon>
        <taxon>Trebouxiophyceae</taxon>
        <taxon>Chlorellales</taxon>
        <taxon>Chlorellaceae</taxon>
        <taxon>Apatococcus</taxon>
    </lineage>
</organism>
<dbReference type="PANTHER" id="PTHR43157">
    <property type="entry name" value="PHOSPHATIDYLINOSITOL-GLYCAN BIOSYNTHESIS CLASS F PROTEIN-RELATED"/>
    <property type="match status" value="1"/>
</dbReference>
<dbReference type="InterPro" id="IPR036291">
    <property type="entry name" value="NAD(P)-bd_dom_sf"/>
</dbReference>
<dbReference type="Gene3D" id="3.40.50.720">
    <property type="entry name" value="NAD(P)-binding Rossmann-like Domain"/>
    <property type="match status" value="1"/>
</dbReference>
<dbReference type="Pfam" id="PF00106">
    <property type="entry name" value="adh_short"/>
    <property type="match status" value="1"/>
</dbReference>
<dbReference type="PRINTS" id="PR00081">
    <property type="entry name" value="GDHRDH"/>
</dbReference>
<evidence type="ECO:0000313" key="3">
    <source>
        <dbReference type="Proteomes" id="UP001438707"/>
    </source>
</evidence>
<dbReference type="CDD" id="cd05327">
    <property type="entry name" value="retinol-DH_like_SDR_c_like"/>
    <property type="match status" value="1"/>
</dbReference>
<keyword evidence="3" id="KW-1185">Reference proteome</keyword>
<dbReference type="SUPFAM" id="SSF51735">
    <property type="entry name" value="NAD(P)-binding Rossmann-fold domains"/>
    <property type="match status" value="1"/>
</dbReference>
<gene>
    <name evidence="2" type="ORF">WJX74_007547</name>
</gene>
<comment type="caution">
    <text evidence="2">The sequence shown here is derived from an EMBL/GenBank/DDBJ whole genome shotgun (WGS) entry which is preliminary data.</text>
</comment>
<sequence length="317" mass="34351">MGRLGFYTTATQALQGADLNGKTAVVTGGNSGIGAETVRALALAGARVLLLSRSVEAGQKVASSIQAEGAAGAVVVKQLDLADLARVQACAEDINRTEPRLDLLILNAGIMMTPLGRTAQGFEQQIGVNHFGHFYFSQLLLEKVKMTASERSSPARIVSLSSAAHQFPRKFDLSDVHYRHKSYNKQMAYGYSKLANVLFARELARRLEGTGVSAFSVHPGIIFASNLYRHLPPFRIPAIAWLFSKLFAFFLKSNSSGAATTIYAATAPGLEQHSGAYLYDCQVQQSSKLGRDMDLAAKLWATTQQQLDQVLRDGKLQ</sequence>
<name>A0AAW1Q5M2_9CHLO</name>
<evidence type="ECO:0000256" key="1">
    <source>
        <dbReference type="ARBA" id="ARBA00023002"/>
    </source>
</evidence>
<protein>
    <submittedName>
        <fullName evidence="2">Uncharacterized protein</fullName>
    </submittedName>
</protein>
<dbReference type="PANTHER" id="PTHR43157:SF73">
    <property type="entry name" value="WW DOMAIN-CONTAINING OXIDOREDUCTASE-LIKE PROTEIN"/>
    <property type="match status" value="1"/>
</dbReference>
<accession>A0AAW1Q5M2</accession>
<dbReference type="GO" id="GO:0016491">
    <property type="term" value="F:oxidoreductase activity"/>
    <property type="evidence" value="ECO:0007669"/>
    <property type="project" value="UniProtKB-KW"/>
</dbReference>
<dbReference type="EMBL" id="JALJOS010000072">
    <property type="protein sequence ID" value="KAK9817390.1"/>
    <property type="molecule type" value="Genomic_DNA"/>
</dbReference>